<feature type="active site" evidence="15">
    <location>
        <position position="331"/>
    </location>
</feature>
<name>A0A6J5EVJ1_9BURK</name>
<evidence type="ECO:0000256" key="18">
    <source>
        <dbReference type="PROSITE-ProRule" id="PRU00409"/>
    </source>
</evidence>
<reference evidence="20 21" key="1">
    <citation type="submission" date="2020-04" db="EMBL/GenBank/DDBJ databases">
        <authorList>
            <person name="De Canck E."/>
        </authorList>
    </citation>
    <scope>NUCLEOTIDE SEQUENCE [LARGE SCALE GENOMIC DNA]</scope>
    <source>
        <strain evidence="20 21">LMG 29542</strain>
    </source>
</reference>
<feature type="binding site" evidence="17">
    <location>
        <position position="320"/>
    </location>
    <ligand>
        <name>Mg(2+)</name>
        <dbReference type="ChEBI" id="CHEBI:18420"/>
        <label>2</label>
    </ligand>
</feature>
<dbReference type="UniPathway" id="UPA00219"/>
<dbReference type="SUPFAM" id="SSF56059">
    <property type="entry name" value="Glutathione synthetase ATP-binding domain-like"/>
    <property type="match status" value="1"/>
</dbReference>
<keyword evidence="4 14" id="KW-0436">Ligase</keyword>
<evidence type="ECO:0000256" key="2">
    <source>
        <dbReference type="ARBA" id="ARBA00003921"/>
    </source>
</evidence>
<keyword evidence="12 14" id="KW-0961">Cell wall biogenesis/degradation</keyword>
<gene>
    <name evidence="20" type="primary">ddl_2</name>
    <name evidence="14" type="synonym">ddl</name>
    <name evidence="20" type="ORF">LMG29542_06094</name>
</gene>
<protein>
    <recommendedName>
        <fullName evidence="14">D-alanine--D-alanine ligase</fullName>
        <ecNumber evidence="14">6.3.2.4</ecNumber>
    </recommendedName>
    <alternativeName>
        <fullName evidence="14">D-Ala-D-Ala ligase</fullName>
    </alternativeName>
    <alternativeName>
        <fullName evidence="14">D-alanylalanine synthetase</fullName>
    </alternativeName>
</protein>
<keyword evidence="14" id="KW-0963">Cytoplasm</keyword>
<keyword evidence="6 16" id="KW-0547">Nucleotide-binding</keyword>
<comment type="cofactor">
    <cofactor evidence="1">
        <name>Mn(2+)</name>
        <dbReference type="ChEBI" id="CHEBI:29035"/>
    </cofactor>
</comment>
<dbReference type="GO" id="GO:0005829">
    <property type="term" value="C:cytosol"/>
    <property type="evidence" value="ECO:0007669"/>
    <property type="project" value="TreeGrafter"/>
</dbReference>
<dbReference type="GO" id="GO:0009252">
    <property type="term" value="P:peptidoglycan biosynthetic process"/>
    <property type="evidence" value="ECO:0007669"/>
    <property type="project" value="UniProtKB-UniRule"/>
</dbReference>
<feature type="active site" evidence="15">
    <location>
        <position position="21"/>
    </location>
</feature>
<comment type="subcellular location">
    <subcellularLocation>
        <location evidence="14">Cytoplasm</location>
    </subcellularLocation>
</comment>
<dbReference type="InterPro" id="IPR011095">
    <property type="entry name" value="Dala_Dala_lig_C"/>
</dbReference>
<dbReference type="SUPFAM" id="SSF52440">
    <property type="entry name" value="PreATP-grasp domain"/>
    <property type="match status" value="1"/>
</dbReference>
<dbReference type="PROSITE" id="PS50975">
    <property type="entry name" value="ATP_GRASP"/>
    <property type="match status" value="1"/>
</dbReference>
<evidence type="ECO:0000256" key="9">
    <source>
        <dbReference type="ARBA" id="ARBA00022960"/>
    </source>
</evidence>
<evidence type="ECO:0000256" key="12">
    <source>
        <dbReference type="ARBA" id="ARBA00023316"/>
    </source>
</evidence>
<evidence type="ECO:0000256" key="6">
    <source>
        <dbReference type="ARBA" id="ARBA00022741"/>
    </source>
</evidence>
<sequence>MFTKANIRPRVAVVFGGPSHEYEVSCQSAANVLRTLDRDRFTVKPIRVTRTGAWIAADQAGSYHAMDVEKLLHLTRDELLEPKHRNGTNVAAAAAALEDTDVVFPVMHGGYGEDGTIQALLDLIGVPYVGNGIFASAAGMDKQQTKRLLVAEGLNVADGVVLDGNDVTIDEATKDRLGLPVFVKPARSGSSIGVTRVSRWSDLASAIELARRSDSKVLVERGVSGREVEVGVLQRPDGTVEAGPPLEVVLPHSTEFFDYDAKYTDASVELRVPADLDAEIVAQLHKVALDVFRILGCKGILRVDFFLQPHQGRVVPVVNEVNTMPGFTPMSQYPRIWKAAGIELTDLLTILIETAIQEDLPGRMPEMV</sequence>
<dbReference type="FunFam" id="3.30.470.20:FF:000008">
    <property type="entry name" value="D-alanine--D-alanine ligase"/>
    <property type="match status" value="1"/>
</dbReference>
<dbReference type="Gene3D" id="3.40.50.20">
    <property type="match status" value="1"/>
</dbReference>
<dbReference type="InterPro" id="IPR011127">
    <property type="entry name" value="Dala_Dala_lig_N"/>
</dbReference>
<evidence type="ECO:0000259" key="19">
    <source>
        <dbReference type="PROSITE" id="PS50975"/>
    </source>
</evidence>
<organism evidence="20 21">
    <name type="scientific">Paraburkholderia humisilvae</name>
    <dbReference type="NCBI Taxonomy" id="627669"/>
    <lineage>
        <taxon>Bacteria</taxon>
        <taxon>Pseudomonadati</taxon>
        <taxon>Pseudomonadota</taxon>
        <taxon>Betaproteobacteria</taxon>
        <taxon>Burkholderiales</taxon>
        <taxon>Burkholderiaceae</taxon>
        <taxon>Paraburkholderia</taxon>
    </lineage>
</organism>
<feature type="binding site" evidence="16">
    <location>
        <begin position="319"/>
        <end position="320"/>
    </location>
    <ligand>
        <name>ATP</name>
        <dbReference type="ChEBI" id="CHEBI:30616"/>
    </ligand>
</feature>
<evidence type="ECO:0000256" key="1">
    <source>
        <dbReference type="ARBA" id="ARBA00001936"/>
    </source>
</evidence>
<dbReference type="NCBIfam" id="NF002528">
    <property type="entry name" value="PRK01966.1-4"/>
    <property type="match status" value="1"/>
</dbReference>
<proteinExistence type="inferred from homology"/>
<evidence type="ECO:0000256" key="11">
    <source>
        <dbReference type="ARBA" id="ARBA00023211"/>
    </source>
</evidence>
<evidence type="ECO:0000313" key="21">
    <source>
        <dbReference type="Proteomes" id="UP000494363"/>
    </source>
</evidence>
<comment type="catalytic activity">
    <reaction evidence="13 14">
        <text>2 D-alanine + ATP = D-alanyl-D-alanine + ADP + phosphate + H(+)</text>
        <dbReference type="Rhea" id="RHEA:11224"/>
        <dbReference type="ChEBI" id="CHEBI:15378"/>
        <dbReference type="ChEBI" id="CHEBI:30616"/>
        <dbReference type="ChEBI" id="CHEBI:43474"/>
        <dbReference type="ChEBI" id="CHEBI:57416"/>
        <dbReference type="ChEBI" id="CHEBI:57822"/>
        <dbReference type="ChEBI" id="CHEBI:456216"/>
        <dbReference type="EC" id="6.3.2.4"/>
    </reaction>
</comment>
<evidence type="ECO:0000256" key="13">
    <source>
        <dbReference type="ARBA" id="ARBA00047614"/>
    </source>
</evidence>
<keyword evidence="21" id="KW-1185">Reference proteome</keyword>
<dbReference type="GO" id="GO:0008360">
    <property type="term" value="P:regulation of cell shape"/>
    <property type="evidence" value="ECO:0007669"/>
    <property type="project" value="UniProtKB-KW"/>
</dbReference>
<feature type="binding site" evidence="16">
    <location>
        <begin position="190"/>
        <end position="191"/>
    </location>
    <ligand>
        <name>ATP</name>
        <dbReference type="ChEBI" id="CHEBI:30616"/>
    </ligand>
</feature>
<dbReference type="HAMAP" id="MF_00047">
    <property type="entry name" value="Dala_Dala_lig"/>
    <property type="match status" value="1"/>
</dbReference>
<keyword evidence="7 18" id="KW-0067">ATP-binding</keyword>
<feature type="binding site" evidence="17">
    <location>
        <position position="320"/>
    </location>
    <ligand>
        <name>Mg(2+)</name>
        <dbReference type="ChEBI" id="CHEBI:18420"/>
        <label>1</label>
    </ligand>
</feature>
<dbReference type="InterPro" id="IPR005905">
    <property type="entry name" value="D_ala_D_ala"/>
</dbReference>
<feature type="binding site" evidence="16">
    <location>
        <begin position="220"/>
        <end position="227"/>
    </location>
    <ligand>
        <name>ATP</name>
        <dbReference type="ChEBI" id="CHEBI:30616"/>
    </ligand>
</feature>
<keyword evidence="11 17" id="KW-0464">Manganese</keyword>
<feature type="binding site" evidence="17">
    <location>
        <position position="304"/>
    </location>
    <ligand>
        <name>Mg(2+)</name>
        <dbReference type="ChEBI" id="CHEBI:18420"/>
        <label>1</label>
    </ligand>
</feature>
<comment type="similarity">
    <text evidence="3 14">Belongs to the D-alanine--D-alanine ligase family.</text>
</comment>
<feature type="binding site" evidence="16">
    <location>
        <begin position="182"/>
        <end position="184"/>
    </location>
    <ligand>
        <name>ATP</name>
        <dbReference type="ChEBI" id="CHEBI:30616"/>
    </ligand>
</feature>
<feature type="binding site" evidence="16">
    <location>
        <position position="142"/>
    </location>
    <ligand>
        <name>ATP</name>
        <dbReference type="ChEBI" id="CHEBI:30616"/>
    </ligand>
</feature>
<dbReference type="PANTHER" id="PTHR23132:SF25">
    <property type="entry name" value="D-ALANINE--D-ALANINE LIGASE A"/>
    <property type="match status" value="1"/>
</dbReference>
<dbReference type="Pfam" id="PF01820">
    <property type="entry name" value="Dala_Dala_lig_N"/>
    <property type="match status" value="1"/>
</dbReference>
<dbReference type="GO" id="GO:0046872">
    <property type="term" value="F:metal ion binding"/>
    <property type="evidence" value="ECO:0007669"/>
    <property type="project" value="UniProtKB-KW"/>
</dbReference>
<dbReference type="EC" id="6.3.2.4" evidence="14"/>
<evidence type="ECO:0000256" key="7">
    <source>
        <dbReference type="ARBA" id="ARBA00022840"/>
    </source>
</evidence>
<dbReference type="PIRSF" id="PIRSF039102">
    <property type="entry name" value="Ddl/VanB"/>
    <property type="match status" value="1"/>
</dbReference>
<evidence type="ECO:0000256" key="5">
    <source>
        <dbReference type="ARBA" id="ARBA00022723"/>
    </source>
</evidence>
<dbReference type="PROSITE" id="PS00843">
    <property type="entry name" value="DALA_DALA_LIGASE_1"/>
    <property type="match status" value="1"/>
</dbReference>
<evidence type="ECO:0000256" key="17">
    <source>
        <dbReference type="PIRSR" id="PIRSR039102-3"/>
    </source>
</evidence>
<keyword evidence="5 17" id="KW-0479">Metal-binding</keyword>
<dbReference type="NCBIfam" id="TIGR01205">
    <property type="entry name" value="D_ala_D_alaTIGR"/>
    <property type="match status" value="1"/>
</dbReference>
<evidence type="ECO:0000256" key="16">
    <source>
        <dbReference type="PIRSR" id="PIRSR039102-2"/>
    </source>
</evidence>
<feature type="active site" evidence="15">
    <location>
        <position position="190"/>
    </location>
</feature>
<feature type="domain" description="ATP-grasp" evidence="19">
    <location>
        <begin position="146"/>
        <end position="353"/>
    </location>
</feature>
<dbReference type="InterPro" id="IPR016185">
    <property type="entry name" value="PreATP-grasp_dom_sf"/>
</dbReference>
<keyword evidence="9 14" id="KW-0133">Cell shape</keyword>
<evidence type="ECO:0000256" key="8">
    <source>
        <dbReference type="ARBA" id="ARBA00022842"/>
    </source>
</evidence>
<evidence type="ECO:0000313" key="20">
    <source>
        <dbReference type="EMBL" id="CAB3769341.1"/>
    </source>
</evidence>
<comment type="function">
    <text evidence="2 14">Cell wall formation.</text>
</comment>
<dbReference type="Gene3D" id="3.30.1490.20">
    <property type="entry name" value="ATP-grasp fold, A domain"/>
    <property type="match status" value="1"/>
</dbReference>
<dbReference type="GO" id="GO:0071555">
    <property type="term" value="P:cell wall organization"/>
    <property type="evidence" value="ECO:0007669"/>
    <property type="project" value="UniProtKB-KW"/>
</dbReference>
<accession>A0A6J5EVJ1</accession>
<dbReference type="AlphaFoldDB" id="A0A6J5EVJ1"/>
<feature type="binding site" evidence="17">
    <location>
        <position position="322"/>
    </location>
    <ligand>
        <name>Mg(2+)</name>
        <dbReference type="ChEBI" id="CHEBI:18420"/>
        <label>2</label>
    </ligand>
</feature>
<dbReference type="Gene3D" id="3.30.470.20">
    <property type="entry name" value="ATP-grasp fold, B domain"/>
    <property type="match status" value="1"/>
</dbReference>
<keyword evidence="10 14" id="KW-0573">Peptidoglycan synthesis</keyword>
<dbReference type="InterPro" id="IPR000291">
    <property type="entry name" value="D-Ala_lig_Van_CS"/>
</dbReference>
<dbReference type="PANTHER" id="PTHR23132">
    <property type="entry name" value="D-ALANINE--D-ALANINE LIGASE"/>
    <property type="match status" value="1"/>
</dbReference>
<dbReference type="Pfam" id="PF07478">
    <property type="entry name" value="Dala_Dala_lig_C"/>
    <property type="match status" value="1"/>
</dbReference>
<dbReference type="Proteomes" id="UP000494363">
    <property type="component" value="Unassembled WGS sequence"/>
</dbReference>
<evidence type="ECO:0000256" key="4">
    <source>
        <dbReference type="ARBA" id="ARBA00022598"/>
    </source>
</evidence>
<keyword evidence="8 17" id="KW-0460">Magnesium</keyword>
<dbReference type="GO" id="GO:0005524">
    <property type="term" value="F:ATP binding"/>
    <property type="evidence" value="ECO:0007669"/>
    <property type="project" value="UniProtKB-UniRule"/>
</dbReference>
<evidence type="ECO:0000256" key="10">
    <source>
        <dbReference type="ARBA" id="ARBA00022984"/>
    </source>
</evidence>
<dbReference type="RefSeq" id="WP_175230923.1">
    <property type="nucleotide sequence ID" value="NZ_CADIKH010000040.1"/>
</dbReference>
<comment type="cofactor">
    <cofactor evidence="17">
        <name>Mg(2+)</name>
        <dbReference type="ChEBI" id="CHEBI:18420"/>
    </cofactor>
    <cofactor evidence="17">
        <name>Mn(2+)</name>
        <dbReference type="ChEBI" id="CHEBI:29035"/>
    </cofactor>
    <text evidence="17">Binds 2 magnesium or manganese ions per subunit.</text>
</comment>
<dbReference type="InterPro" id="IPR011761">
    <property type="entry name" value="ATP-grasp"/>
</dbReference>
<evidence type="ECO:0000256" key="14">
    <source>
        <dbReference type="HAMAP-Rule" id="MF_00047"/>
    </source>
</evidence>
<evidence type="ECO:0000256" key="3">
    <source>
        <dbReference type="ARBA" id="ARBA00010871"/>
    </source>
</evidence>
<dbReference type="EMBL" id="CADIKH010000040">
    <property type="protein sequence ID" value="CAB3769341.1"/>
    <property type="molecule type" value="Genomic_DNA"/>
</dbReference>
<dbReference type="GO" id="GO:0008716">
    <property type="term" value="F:D-alanine-D-alanine ligase activity"/>
    <property type="evidence" value="ECO:0007669"/>
    <property type="project" value="UniProtKB-UniRule"/>
</dbReference>
<dbReference type="InterPro" id="IPR013815">
    <property type="entry name" value="ATP_grasp_subdomain_1"/>
</dbReference>
<evidence type="ECO:0000256" key="15">
    <source>
        <dbReference type="PIRSR" id="PIRSR039102-1"/>
    </source>
</evidence>
<comment type="pathway">
    <text evidence="14">Cell wall biogenesis; peptidoglycan biosynthesis.</text>
</comment>